<accession>A0ABU6FFN4</accession>
<keyword evidence="3 6" id="KW-0812">Transmembrane</keyword>
<feature type="transmembrane region" description="Helical" evidence="6">
    <location>
        <begin position="390"/>
        <end position="412"/>
    </location>
</feature>
<feature type="transmembrane region" description="Helical" evidence="6">
    <location>
        <begin position="183"/>
        <end position="202"/>
    </location>
</feature>
<dbReference type="InterPro" id="IPR020846">
    <property type="entry name" value="MFS_dom"/>
</dbReference>
<feature type="transmembrane region" description="Helical" evidence="6">
    <location>
        <begin position="302"/>
        <end position="322"/>
    </location>
</feature>
<name>A0ABU6FFN4_9ACTN</name>
<dbReference type="Pfam" id="PF00083">
    <property type="entry name" value="Sugar_tr"/>
    <property type="match status" value="1"/>
</dbReference>
<comment type="subcellular location">
    <subcellularLocation>
        <location evidence="1">Cell membrane</location>
        <topology evidence="1">Multi-pass membrane protein</topology>
    </subcellularLocation>
</comment>
<evidence type="ECO:0000256" key="4">
    <source>
        <dbReference type="ARBA" id="ARBA00022989"/>
    </source>
</evidence>
<evidence type="ECO:0000256" key="3">
    <source>
        <dbReference type="ARBA" id="ARBA00022692"/>
    </source>
</evidence>
<feature type="transmembrane region" description="Helical" evidence="6">
    <location>
        <begin position="97"/>
        <end position="115"/>
    </location>
</feature>
<dbReference type="PROSITE" id="PS00217">
    <property type="entry name" value="SUGAR_TRANSPORT_2"/>
    <property type="match status" value="1"/>
</dbReference>
<dbReference type="SUPFAM" id="SSF103473">
    <property type="entry name" value="MFS general substrate transporter"/>
    <property type="match status" value="1"/>
</dbReference>
<feature type="transmembrane region" description="Helical" evidence="6">
    <location>
        <begin position="64"/>
        <end position="85"/>
    </location>
</feature>
<keyword evidence="5 6" id="KW-0472">Membrane</keyword>
<keyword evidence="4 6" id="KW-1133">Transmembrane helix</keyword>
<dbReference type="EMBL" id="JAOZYC010000157">
    <property type="protein sequence ID" value="MEB8342105.1"/>
    <property type="molecule type" value="Genomic_DNA"/>
</dbReference>
<feature type="domain" description="Major facilitator superfamily (MFS) profile" evidence="7">
    <location>
        <begin position="29"/>
        <end position="445"/>
    </location>
</feature>
<reference evidence="8 9" key="1">
    <citation type="submission" date="2022-10" db="EMBL/GenBank/DDBJ databases">
        <authorList>
            <person name="Xie J."/>
            <person name="Shen N."/>
        </authorList>
    </citation>
    <scope>NUCLEOTIDE SEQUENCE [LARGE SCALE GENOMIC DNA]</scope>
    <source>
        <strain evidence="8 9">YIM65594</strain>
    </source>
</reference>
<protein>
    <submittedName>
        <fullName evidence="8">Sugar porter family MFS transporter</fullName>
    </submittedName>
</protein>
<dbReference type="Proteomes" id="UP001354931">
    <property type="component" value="Unassembled WGS sequence"/>
</dbReference>
<feature type="transmembrane region" description="Helical" evidence="6">
    <location>
        <begin position="354"/>
        <end position="378"/>
    </location>
</feature>
<dbReference type="PROSITE" id="PS50850">
    <property type="entry name" value="MFS"/>
    <property type="match status" value="1"/>
</dbReference>
<evidence type="ECO:0000313" key="8">
    <source>
        <dbReference type="EMBL" id="MEB8342105.1"/>
    </source>
</evidence>
<dbReference type="Gene3D" id="1.20.1250.20">
    <property type="entry name" value="MFS general substrate transporter like domains"/>
    <property type="match status" value="1"/>
</dbReference>
<dbReference type="PANTHER" id="PTHR48022">
    <property type="entry name" value="PLASTIDIC GLUCOSE TRANSPORTER 4"/>
    <property type="match status" value="1"/>
</dbReference>
<dbReference type="InterPro" id="IPR005829">
    <property type="entry name" value="Sugar_transporter_CS"/>
</dbReference>
<feature type="transmembrane region" description="Helical" evidence="6">
    <location>
        <begin position="29"/>
        <end position="52"/>
    </location>
</feature>
<feature type="transmembrane region" description="Helical" evidence="6">
    <location>
        <begin position="263"/>
        <end position="282"/>
    </location>
</feature>
<evidence type="ECO:0000256" key="5">
    <source>
        <dbReference type="ARBA" id="ARBA00023136"/>
    </source>
</evidence>
<evidence type="ECO:0000256" key="2">
    <source>
        <dbReference type="ARBA" id="ARBA00010992"/>
    </source>
</evidence>
<feature type="transmembrane region" description="Helical" evidence="6">
    <location>
        <begin position="418"/>
        <end position="441"/>
    </location>
</feature>
<evidence type="ECO:0000313" key="9">
    <source>
        <dbReference type="Proteomes" id="UP001354931"/>
    </source>
</evidence>
<feature type="transmembrane region" description="Helical" evidence="6">
    <location>
        <begin position="155"/>
        <end position="177"/>
    </location>
</feature>
<keyword evidence="9" id="KW-1185">Reference proteome</keyword>
<dbReference type="RefSeq" id="WP_326021430.1">
    <property type="nucleotide sequence ID" value="NZ_JAOZYC010000157.1"/>
</dbReference>
<comment type="caution">
    <text evidence="8">The sequence shown here is derived from an EMBL/GenBank/DDBJ whole genome shotgun (WGS) entry which is preliminary data.</text>
</comment>
<sequence length="473" mass="50534">MTSQAARTAEEFSGPGAGTRDPRRFLWRLTAATGGGMFIDGFVFASVASALAGSAMSREIGVTLTWATLISSSTLVGTFFGGLFLGYLTDRVGRRPMFTIDLSVFLASAVLMLFVTAPWQVMVLGLVMGLAVGADYSIGSPLLAEFAPRARRGNYLGVLEILWNVGYVVAYLIGYLINSHWPSAWNITLAASAVPAVICLMLRHGLPESPRWLMSKGRREEALEVLTQSFGATGTRTPDADTADIHAERAEDTRYSMLFSPDYLLRTVFVCTFWICIVLPYFALTFFQPTVLTAIGMGRSALAGALLGTIIALAGAVTGWFLVDRVGRRKILIWPMFGCALALFLVALGHRLPLWAGTACFFGYLFSYGIMSILPGVYPEEVFPTAIRTSGVGLASAASRIGAAIGTFLLPLGLEHLGLGWCMAGMGVVSLIGGVTALAWAPETNGRLLTDTGHRTQRGRRLVAPAPAPAGQG</sequence>
<dbReference type="InterPro" id="IPR050360">
    <property type="entry name" value="MFS_Sugar_Transporters"/>
</dbReference>
<evidence type="ECO:0000256" key="1">
    <source>
        <dbReference type="ARBA" id="ARBA00004651"/>
    </source>
</evidence>
<dbReference type="PANTHER" id="PTHR48022:SF2">
    <property type="entry name" value="PLASTIDIC GLUCOSE TRANSPORTER 4"/>
    <property type="match status" value="1"/>
</dbReference>
<dbReference type="CDD" id="cd17316">
    <property type="entry name" value="MFS_SV2_like"/>
    <property type="match status" value="1"/>
</dbReference>
<evidence type="ECO:0000256" key="6">
    <source>
        <dbReference type="SAM" id="Phobius"/>
    </source>
</evidence>
<proteinExistence type="inferred from homology"/>
<evidence type="ECO:0000259" key="7">
    <source>
        <dbReference type="PROSITE" id="PS50850"/>
    </source>
</evidence>
<dbReference type="InterPro" id="IPR005828">
    <property type="entry name" value="MFS_sugar_transport-like"/>
</dbReference>
<comment type="similarity">
    <text evidence="2">Belongs to the major facilitator superfamily. Sugar transporter (TC 2.A.1.1) family.</text>
</comment>
<feature type="transmembrane region" description="Helical" evidence="6">
    <location>
        <begin position="121"/>
        <end position="143"/>
    </location>
</feature>
<feature type="transmembrane region" description="Helical" evidence="6">
    <location>
        <begin position="331"/>
        <end position="348"/>
    </location>
</feature>
<dbReference type="InterPro" id="IPR036259">
    <property type="entry name" value="MFS_trans_sf"/>
</dbReference>
<gene>
    <name evidence="8" type="ORF">OKJ99_31880</name>
</gene>
<organism evidence="8 9">
    <name type="scientific">Streptomyces endophyticus</name>
    <dbReference type="NCBI Taxonomy" id="714166"/>
    <lineage>
        <taxon>Bacteria</taxon>
        <taxon>Bacillati</taxon>
        <taxon>Actinomycetota</taxon>
        <taxon>Actinomycetes</taxon>
        <taxon>Kitasatosporales</taxon>
        <taxon>Streptomycetaceae</taxon>
        <taxon>Streptomyces</taxon>
    </lineage>
</organism>